<evidence type="ECO:0000256" key="2">
    <source>
        <dbReference type="SAM" id="SignalP"/>
    </source>
</evidence>
<feature type="signal peptide" evidence="2">
    <location>
        <begin position="1"/>
        <end position="26"/>
    </location>
</feature>
<proteinExistence type="predicted"/>
<feature type="compositionally biased region" description="Basic and acidic residues" evidence="1">
    <location>
        <begin position="374"/>
        <end position="413"/>
    </location>
</feature>
<sequence>MVRFSKIQRLGVLPLLILLGAPNVSAFIINVVVSEVEEVWNENNDDTLRRKEPNQESIFTLCRPPPEEPWIGVYAIDPKVTSCEAENAGGSPNWDLGLSSWERPDYLPKPPGTVLQIGGPGPAGDIEYAISNTENKEDFLLFRPAISLETTEPSKWLVERYGNGQNYEEFAEDNNIQVGDTLRFWDPELPTGFQQLYMHRIKGSPMRFNRLRPLPEHGLDMSTDDYAVELDNVRKEYPAAEFRIGSLGKIELVKPGSPVEPTRTQRFLQSVGNAGDKIGKLFSGISFRGQSGGSRDRIGSDERIPLRGEETRARSEEIEIDPGDVFGNPDSIVSAEELLRAKRAGLPQIPSLATLVLKKLRKTPPVQEVVAQFEESKSDSARNGDDDVRRPVDMERSSKSSNSKDSKMSESIRGRLPTISQRKGSNAETEYKTAFGFDEFDYSEEDRLGDILDENSNIIDIVNQQPLSNSQAGTGVVDLQQQIPPSDQSNT</sequence>
<dbReference type="EMBL" id="JAVHJL010000006">
    <property type="protein sequence ID" value="KAK6501156.1"/>
    <property type="molecule type" value="Genomic_DNA"/>
</dbReference>
<feature type="region of interest" description="Disordered" evidence="1">
    <location>
        <begin position="371"/>
        <end position="427"/>
    </location>
</feature>
<protein>
    <submittedName>
        <fullName evidence="3">Uncharacterized protein</fullName>
    </submittedName>
</protein>
<evidence type="ECO:0000256" key="1">
    <source>
        <dbReference type="SAM" id="MobiDB-lite"/>
    </source>
</evidence>
<feature type="chain" id="PRO_5043642601" evidence="2">
    <location>
        <begin position="27"/>
        <end position="491"/>
    </location>
</feature>
<feature type="compositionally biased region" description="Polar residues" evidence="1">
    <location>
        <begin position="418"/>
        <end position="427"/>
    </location>
</feature>
<gene>
    <name evidence="3" type="ORF">TWF481_009004</name>
</gene>
<evidence type="ECO:0000313" key="3">
    <source>
        <dbReference type="EMBL" id="KAK6501156.1"/>
    </source>
</evidence>
<keyword evidence="4" id="KW-1185">Reference proteome</keyword>
<comment type="caution">
    <text evidence="3">The sequence shown here is derived from an EMBL/GenBank/DDBJ whole genome shotgun (WGS) entry which is preliminary data.</text>
</comment>
<dbReference type="AlphaFoldDB" id="A0AAV9W2G4"/>
<feature type="region of interest" description="Disordered" evidence="1">
    <location>
        <begin position="468"/>
        <end position="491"/>
    </location>
</feature>
<evidence type="ECO:0000313" key="4">
    <source>
        <dbReference type="Proteomes" id="UP001370758"/>
    </source>
</evidence>
<reference evidence="3 4" key="1">
    <citation type="submission" date="2023-08" db="EMBL/GenBank/DDBJ databases">
        <authorList>
            <person name="Palmer J.M."/>
        </authorList>
    </citation>
    <scope>NUCLEOTIDE SEQUENCE [LARGE SCALE GENOMIC DNA]</scope>
    <source>
        <strain evidence="3 4">TWF481</strain>
    </source>
</reference>
<organism evidence="3 4">
    <name type="scientific">Arthrobotrys musiformis</name>
    <dbReference type="NCBI Taxonomy" id="47236"/>
    <lineage>
        <taxon>Eukaryota</taxon>
        <taxon>Fungi</taxon>
        <taxon>Dikarya</taxon>
        <taxon>Ascomycota</taxon>
        <taxon>Pezizomycotina</taxon>
        <taxon>Orbiliomycetes</taxon>
        <taxon>Orbiliales</taxon>
        <taxon>Orbiliaceae</taxon>
        <taxon>Arthrobotrys</taxon>
    </lineage>
</organism>
<dbReference type="Proteomes" id="UP001370758">
    <property type="component" value="Unassembled WGS sequence"/>
</dbReference>
<accession>A0AAV9W2G4</accession>
<keyword evidence="2" id="KW-0732">Signal</keyword>
<name>A0AAV9W2G4_9PEZI</name>